<evidence type="ECO:0000256" key="10">
    <source>
        <dbReference type="ARBA" id="ARBA00047899"/>
    </source>
</evidence>
<evidence type="ECO:0000259" key="16">
    <source>
        <dbReference type="PROSITE" id="PS50011"/>
    </source>
</evidence>
<feature type="binding site" evidence="13">
    <location>
        <position position="508"/>
    </location>
    <ligand>
        <name>ATP</name>
        <dbReference type="ChEBI" id="CHEBI:30616"/>
    </ligand>
</feature>
<proteinExistence type="predicted"/>
<evidence type="ECO:0000256" key="4">
    <source>
        <dbReference type="ARBA" id="ARBA00022729"/>
    </source>
</evidence>
<evidence type="ECO:0000259" key="18">
    <source>
        <dbReference type="PROSITE" id="PS50927"/>
    </source>
</evidence>
<dbReference type="InterPro" id="IPR017441">
    <property type="entry name" value="Protein_kinase_ATP_BS"/>
</dbReference>
<evidence type="ECO:0000256" key="9">
    <source>
        <dbReference type="ARBA" id="ARBA00023180"/>
    </source>
</evidence>
<comment type="catalytic activity">
    <reaction evidence="11">
        <text>L-seryl-[protein] + ATP = O-phospho-L-seryl-[protein] + ADP + H(+)</text>
        <dbReference type="Rhea" id="RHEA:17989"/>
        <dbReference type="Rhea" id="RHEA-COMP:9863"/>
        <dbReference type="Rhea" id="RHEA-COMP:11604"/>
        <dbReference type="ChEBI" id="CHEBI:15378"/>
        <dbReference type="ChEBI" id="CHEBI:29999"/>
        <dbReference type="ChEBI" id="CHEBI:30616"/>
        <dbReference type="ChEBI" id="CHEBI:83421"/>
        <dbReference type="ChEBI" id="CHEBI:456216"/>
        <dbReference type="EC" id="2.7.11.1"/>
    </reaction>
</comment>
<dbReference type="CDD" id="cd01098">
    <property type="entry name" value="PAN_AP_plant"/>
    <property type="match status" value="1"/>
</dbReference>
<name>A0AA88JE31_FICCA</name>
<dbReference type="SUPFAM" id="SSF51110">
    <property type="entry name" value="alpha-D-mannose-specific plant lectins"/>
    <property type="match status" value="1"/>
</dbReference>
<dbReference type="PROSITE" id="PS00107">
    <property type="entry name" value="PROTEIN_KINASE_ATP"/>
    <property type="match status" value="1"/>
</dbReference>
<keyword evidence="14" id="KW-1133">Transmembrane helix</keyword>
<dbReference type="Pfam" id="PF07714">
    <property type="entry name" value="PK_Tyr_Ser-Thr"/>
    <property type="match status" value="1"/>
</dbReference>
<evidence type="ECO:0000256" key="2">
    <source>
        <dbReference type="ARBA" id="ARBA00022527"/>
    </source>
</evidence>
<dbReference type="Pfam" id="PF01453">
    <property type="entry name" value="B_lectin"/>
    <property type="match status" value="1"/>
</dbReference>
<evidence type="ECO:0000256" key="15">
    <source>
        <dbReference type="SAM" id="SignalP"/>
    </source>
</evidence>
<feature type="domain" description="EGF-like" evidence="17">
    <location>
        <begin position="288"/>
        <end position="325"/>
    </location>
</feature>
<dbReference type="EMBL" id="BTGU01000719">
    <property type="protein sequence ID" value="GMN68886.1"/>
    <property type="molecule type" value="Genomic_DNA"/>
</dbReference>
<dbReference type="Gene3D" id="3.30.200.20">
    <property type="entry name" value="Phosphorylase Kinase, domain 1"/>
    <property type="match status" value="1"/>
</dbReference>
<sequence length="680" mass="77069">MAWFFSSRLVTVAISLSLFQNSSAVDIIGSSQSISDGTSLVSKEGVFEFGFFSRGNSKNSYVGIWYKKIPAQTVVWVANRCNPINGSSGFLTVSPDGNLVLLSRNKSVVWSTNSSKQIKKLIAQLLDSGNLVLREEEDLNSDAYLWQSFDYPTNTFLPGMKFGWDLRKGLNTQFTAWRNWDDPCPGDVSSGFGAVDDIYPDGYIWKGKAKFYRSGPWNGIGFSGSPELEADQLFDSHVVYNGNEFYYMYKLKNNSVISIVVLNQTNMAGERLIWMEGDQNWRSYFTAPRDNCNNYGHCGANANCMVLETVGICQCLKGYKPKSPQGWDLRDWSEGCVRNNQLNCHKEKEKDEDGFLELDGIKMPDTRNTWFNDGINLKECRVKCLNNCSCVAYSNRDIRGEGKGCRIWFGATKEDRKLRAIIVVAALGSLSGMIFVGFYFCRKTMRGRHYKRTLENRTKEDDFELPLFSLATISTATDNFSVENKLGEGGFGTVYRGILEDGQEIAVKRLSLSSQQGINEFKNEVKLIAKLQHRNLDSRFRIVHRDLKTSNILLDNKMNTKISDFGMARTFEGDQTMGNTNRVVGTYGYMAPEYAFRGLFSTKSDVFSFGIMVLEMISAKKSIRFHDENNTGLTLIGHAWILLKQGRPFELIDVHLKDSDLHYYKIGIRRRRLHDGFTKS</sequence>
<dbReference type="GO" id="GO:0005524">
    <property type="term" value="F:ATP binding"/>
    <property type="evidence" value="ECO:0007669"/>
    <property type="project" value="UniProtKB-UniRule"/>
</dbReference>
<evidence type="ECO:0000256" key="11">
    <source>
        <dbReference type="ARBA" id="ARBA00048679"/>
    </source>
</evidence>
<evidence type="ECO:0000259" key="17">
    <source>
        <dbReference type="PROSITE" id="PS50026"/>
    </source>
</evidence>
<dbReference type="GO" id="GO:0004674">
    <property type="term" value="F:protein serine/threonine kinase activity"/>
    <property type="evidence" value="ECO:0007669"/>
    <property type="project" value="UniProtKB-KW"/>
</dbReference>
<keyword evidence="21" id="KW-1185">Reference proteome</keyword>
<dbReference type="PROSITE" id="PS50927">
    <property type="entry name" value="BULB_LECTIN"/>
    <property type="match status" value="1"/>
</dbReference>
<evidence type="ECO:0000256" key="6">
    <source>
        <dbReference type="ARBA" id="ARBA00022777"/>
    </source>
</evidence>
<dbReference type="InterPro" id="IPR011009">
    <property type="entry name" value="Kinase-like_dom_sf"/>
</dbReference>
<reference evidence="20" key="1">
    <citation type="submission" date="2023-07" db="EMBL/GenBank/DDBJ databases">
        <title>draft genome sequence of fig (Ficus carica).</title>
        <authorList>
            <person name="Takahashi T."/>
            <person name="Nishimura K."/>
        </authorList>
    </citation>
    <scope>NUCLEOTIDE SEQUENCE</scope>
</reference>
<feature type="domain" description="Apple" evidence="19">
    <location>
        <begin position="344"/>
        <end position="431"/>
    </location>
</feature>
<dbReference type="Pfam" id="PF00954">
    <property type="entry name" value="S_locus_glycop"/>
    <property type="match status" value="1"/>
</dbReference>
<evidence type="ECO:0000256" key="5">
    <source>
        <dbReference type="ARBA" id="ARBA00022741"/>
    </source>
</evidence>
<evidence type="ECO:0000313" key="21">
    <source>
        <dbReference type="Proteomes" id="UP001187192"/>
    </source>
</evidence>
<feature type="domain" description="Protein kinase" evidence="16">
    <location>
        <begin position="393"/>
        <end position="680"/>
    </location>
</feature>
<dbReference type="PROSITE" id="PS50011">
    <property type="entry name" value="PROTEIN_KINASE_DOM"/>
    <property type="match status" value="1"/>
</dbReference>
<comment type="caution">
    <text evidence="12">Lacks conserved residue(s) required for the propagation of feature annotation.</text>
</comment>
<dbReference type="SMART" id="SM00108">
    <property type="entry name" value="B_lectin"/>
    <property type="match status" value="1"/>
</dbReference>
<feature type="signal peptide" evidence="15">
    <location>
        <begin position="1"/>
        <end position="24"/>
    </location>
</feature>
<dbReference type="EC" id="2.7.11.1" evidence="1"/>
<dbReference type="AlphaFoldDB" id="A0AA88JE31"/>
<evidence type="ECO:0000313" key="20">
    <source>
        <dbReference type="EMBL" id="GMN68886.1"/>
    </source>
</evidence>
<dbReference type="InterPro" id="IPR000858">
    <property type="entry name" value="S_locus_glycoprot_dom"/>
</dbReference>
<keyword evidence="4 15" id="KW-0732">Signal</keyword>
<keyword evidence="2" id="KW-0723">Serine/threonine-protein kinase</keyword>
<dbReference type="InterPro" id="IPR008271">
    <property type="entry name" value="Ser/Thr_kinase_AS"/>
</dbReference>
<dbReference type="SUPFAM" id="SSF56112">
    <property type="entry name" value="Protein kinase-like (PK-like)"/>
    <property type="match status" value="1"/>
</dbReference>
<keyword evidence="7 13" id="KW-0067">ATP-binding</keyword>
<dbReference type="CDD" id="cd00028">
    <property type="entry name" value="B_lectin"/>
    <property type="match status" value="1"/>
</dbReference>
<dbReference type="InterPro" id="IPR001245">
    <property type="entry name" value="Ser-Thr/Tyr_kinase_cat_dom"/>
</dbReference>
<evidence type="ECO:0000256" key="14">
    <source>
        <dbReference type="SAM" id="Phobius"/>
    </source>
</evidence>
<keyword evidence="14" id="KW-0812">Transmembrane</keyword>
<dbReference type="Proteomes" id="UP001187192">
    <property type="component" value="Unassembled WGS sequence"/>
</dbReference>
<evidence type="ECO:0000256" key="1">
    <source>
        <dbReference type="ARBA" id="ARBA00012513"/>
    </source>
</evidence>
<dbReference type="InterPro" id="IPR000742">
    <property type="entry name" value="EGF"/>
</dbReference>
<dbReference type="InterPro" id="IPR001480">
    <property type="entry name" value="Bulb-type_lectin_dom"/>
</dbReference>
<dbReference type="PANTHER" id="PTHR32444:SF234">
    <property type="entry name" value="RECEPTOR-LIKE SERINE_THREONINE-PROTEIN KINASE"/>
    <property type="match status" value="1"/>
</dbReference>
<keyword evidence="14" id="KW-0472">Membrane</keyword>
<dbReference type="FunFam" id="2.90.10.10:FF:000001">
    <property type="entry name" value="G-type lectin S-receptor-like serine/threonine-protein kinase"/>
    <property type="match status" value="1"/>
</dbReference>
<dbReference type="FunFam" id="1.10.510.10:FF:001023">
    <property type="entry name" value="Os07g0541700 protein"/>
    <property type="match status" value="1"/>
</dbReference>
<comment type="caution">
    <text evidence="20">The sequence shown here is derived from an EMBL/GenBank/DDBJ whole genome shotgun (WGS) entry which is preliminary data.</text>
</comment>
<evidence type="ECO:0000256" key="12">
    <source>
        <dbReference type="PROSITE-ProRule" id="PRU00076"/>
    </source>
</evidence>
<evidence type="ECO:0000256" key="7">
    <source>
        <dbReference type="ARBA" id="ARBA00022840"/>
    </source>
</evidence>
<dbReference type="Gene3D" id="1.10.510.10">
    <property type="entry name" value="Transferase(Phosphotransferase) domain 1"/>
    <property type="match status" value="1"/>
</dbReference>
<dbReference type="Pfam" id="PF08276">
    <property type="entry name" value="PAN_2"/>
    <property type="match status" value="1"/>
</dbReference>
<dbReference type="SMART" id="SM00220">
    <property type="entry name" value="S_TKc"/>
    <property type="match status" value="1"/>
</dbReference>
<dbReference type="PROSITE" id="PS50948">
    <property type="entry name" value="PAN"/>
    <property type="match status" value="1"/>
</dbReference>
<dbReference type="Gene3D" id="2.90.10.10">
    <property type="entry name" value="Bulb-type lectin domain"/>
    <property type="match status" value="1"/>
</dbReference>
<dbReference type="SMART" id="SM00473">
    <property type="entry name" value="PAN_AP"/>
    <property type="match status" value="1"/>
</dbReference>
<dbReference type="InterPro" id="IPR000719">
    <property type="entry name" value="Prot_kinase_dom"/>
</dbReference>
<dbReference type="InterPro" id="IPR003609">
    <property type="entry name" value="Pan_app"/>
</dbReference>
<keyword evidence="6" id="KW-0418">Kinase</keyword>
<dbReference type="PROSITE" id="PS50026">
    <property type="entry name" value="EGF_3"/>
    <property type="match status" value="1"/>
</dbReference>
<dbReference type="Pfam" id="PF00069">
    <property type="entry name" value="Pkinase"/>
    <property type="match status" value="1"/>
</dbReference>
<feature type="domain" description="Bulb-type lectin" evidence="18">
    <location>
        <begin position="25"/>
        <end position="146"/>
    </location>
</feature>
<dbReference type="PANTHER" id="PTHR32444">
    <property type="entry name" value="BULB-TYPE LECTIN DOMAIN-CONTAINING PROTEIN"/>
    <property type="match status" value="1"/>
</dbReference>
<evidence type="ECO:0000256" key="3">
    <source>
        <dbReference type="ARBA" id="ARBA00022679"/>
    </source>
</evidence>
<feature type="transmembrane region" description="Helical" evidence="14">
    <location>
        <begin position="420"/>
        <end position="441"/>
    </location>
</feature>
<gene>
    <name evidence="20" type="ORF">TIFTF001_037936</name>
</gene>
<keyword evidence="9" id="KW-0325">Glycoprotein</keyword>
<comment type="catalytic activity">
    <reaction evidence="10">
        <text>L-threonyl-[protein] + ATP = O-phospho-L-threonyl-[protein] + ADP + H(+)</text>
        <dbReference type="Rhea" id="RHEA:46608"/>
        <dbReference type="Rhea" id="RHEA-COMP:11060"/>
        <dbReference type="Rhea" id="RHEA-COMP:11605"/>
        <dbReference type="ChEBI" id="CHEBI:15378"/>
        <dbReference type="ChEBI" id="CHEBI:30013"/>
        <dbReference type="ChEBI" id="CHEBI:30616"/>
        <dbReference type="ChEBI" id="CHEBI:61977"/>
        <dbReference type="ChEBI" id="CHEBI:456216"/>
        <dbReference type="EC" id="2.7.11.1"/>
    </reaction>
</comment>
<organism evidence="20 21">
    <name type="scientific">Ficus carica</name>
    <name type="common">Common fig</name>
    <dbReference type="NCBI Taxonomy" id="3494"/>
    <lineage>
        <taxon>Eukaryota</taxon>
        <taxon>Viridiplantae</taxon>
        <taxon>Streptophyta</taxon>
        <taxon>Embryophyta</taxon>
        <taxon>Tracheophyta</taxon>
        <taxon>Spermatophyta</taxon>
        <taxon>Magnoliopsida</taxon>
        <taxon>eudicotyledons</taxon>
        <taxon>Gunneridae</taxon>
        <taxon>Pentapetalae</taxon>
        <taxon>rosids</taxon>
        <taxon>fabids</taxon>
        <taxon>Rosales</taxon>
        <taxon>Moraceae</taxon>
        <taxon>Ficeae</taxon>
        <taxon>Ficus</taxon>
    </lineage>
</organism>
<keyword evidence="5 13" id="KW-0547">Nucleotide-binding</keyword>
<feature type="chain" id="PRO_5041640562" description="non-specific serine/threonine protein kinase" evidence="15">
    <location>
        <begin position="25"/>
        <end position="680"/>
    </location>
</feature>
<evidence type="ECO:0000256" key="13">
    <source>
        <dbReference type="PROSITE-ProRule" id="PRU10141"/>
    </source>
</evidence>
<keyword evidence="3" id="KW-0808">Transferase</keyword>
<dbReference type="PROSITE" id="PS00108">
    <property type="entry name" value="PROTEIN_KINASE_ST"/>
    <property type="match status" value="1"/>
</dbReference>
<dbReference type="InterPro" id="IPR036426">
    <property type="entry name" value="Bulb-type_lectin_dom_sf"/>
</dbReference>
<evidence type="ECO:0000256" key="8">
    <source>
        <dbReference type="ARBA" id="ARBA00023157"/>
    </source>
</evidence>
<dbReference type="GO" id="GO:0048544">
    <property type="term" value="P:recognition of pollen"/>
    <property type="evidence" value="ECO:0007669"/>
    <property type="project" value="InterPro"/>
</dbReference>
<keyword evidence="12" id="KW-0245">EGF-like domain</keyword>
<protein>
    <recommendedName>
        <fullName evidence="1">non-specific serine/threonine protein kinase</fullName>
        <ecNumber evidence="1">2.7.11.1</ecNumber>
    </recommendedName>
</protein>
<accession>A0AA88JE31</accession>
<keyword evidence="8" id="KW-1015">Disulfide bond</keyword>
<evidence type="ECO:0000259" key="19">
    <source>
        <dbReference type="PROSITE" id="PS50948"/>
    </source>
</evidence>